<evidence type="ECO:0000259" key="4">
    <source>
        <dbReference type="PROSITE" id="PS50887"/>
    </source>
</evidence>
<evidence type="ECO:0000256" key="3">
    <source>
        <dbReference type="SAM" id="Phobius"/>
    </source>
</evidence>
<evidence type="ECO:0000313" key="6">
    <source>
        <dbReference type="Proteomes" id="UP000313645"/>
    </source>
</evidence>
<comment type="caution">
    <text evidence="5">The sequence shown here is derived from an EMBL/GenBank/DDBJ whole genome shotgun (WGS) entry which is preliminary data.</text>
</comment>
<keyword evidence="6" id="KW-1185">Reference proteome</keyword>
<feature type="transmembrane region" description="Helical" evidence="3">
    <location>
        <begin position="54"/>
        <end position="71"/>
    </location>
</feature>
<feature type="transmembrane region" description="Helical" evidence="3">
    <location>
        <begin position="104"/>
        <end position="119"/>
    </location>
</feature>
<dbReference type="Gene3D" id="3.30.70.270">
    <property type="match status" value="1"/>
</dbReference>
<evidence type="ECO:0000256" key="1">
    <source>
        <dbReference type="ARBA" id="ARBA00012528"/>
    </source>
</evidence>
<dbReference type="SUPFAM" id="SSF55073">
    <property type="entry name" value="Nucleotide cyclase"/>
    <property type="match status" value="1"/>
</dbReference>
<dbReference type="InterPro" id="IPR029787">
    <property type="entry name" value="Nucleotide_cyclase"/>
</dbReference>
<proteinExistence type="predicted"/>
<feature type="transmembrane region" description="Helical" evidence="3">
    <location>
        <begin position="126"/>
        <end position="144"/>
    </location>
</feature>
<keyword evidence="3" id="KW-0812">Transmembrane</keyword>
<dbReference type="Pfam" id="PF00990">
    <property type="entry name" value="GGDEF"/>
    <property type="match status" value="1"/>
</dbReference>
<dbReference type="PROSITE" id="PS50887">
    <property type="entry name" value="GGDEF"/>
    <property type="match status" value="1"/>
</dbReference>
<evidence type="ECO:0000256" key="2">
    <source>
        <dbReference type="ARBA" id="ARBA00034247"/>
    </source>
</evidence>
<reference evidence="5 6" key="1">
    <citation type="submission" date="2019-02" db="EMBL/GenBank/DDBJ databases">
        <title>Marinobacter halodurans sp. nov., a marine bacterium isolated from sea tidal flat.</title>
        <authorList>
            <person name="Yoo Y."/>
            <person name="Lee D.W."/>
            <person name="Kim B.S."/>
            <person name="Kim J.-J."/>
        </authorList>
    </citation>
    <scope>NUCLEOTIDE SEQUENCE [LARGE SCALE GENOMIC DNA]</scope>
    <source>
        <strain evidence="5 6">YJ-S3-2</strain>
    </source>
</reference>
<comment type="catalytic activity">
    <reaction evidence="2">
        <text>2 GTP = 3',3'-c-di-GMP + 2 diphosphate</text>
        <dbReference type="Rhea" id="RHEA:24898"/>
        <dbReference type="ChEBI" id="CHEBI:33019"/>
        <dbReference type="ChEBI" id="CHEBI:37565"/>
        <dbReference type="ChEBI" id="CHEBI:58805"/>
        <dbReference type="EC" id="2.7.7.65"/>
    </reaction>
</comment>
<feature type="transmembrane region" description="Helical" evidence="3">
    <location>
        <begin position="78"/>
        <end position="98"/>
    </location>
</feature>
<dbReference type="RefSeq" id="WP_131483109.1">
    <property type="nucleotide sequence ID" value="NZ_SJDL01000031.1"/>
</dbReference>
<sequence>MTAIEVYRLRRKPARVRIENYRKYVVLNITAIAGTLIHTGFIGLFTVIGADTLALFNILSVLVLAVSLWLNRAGMHAAAIYLMCLEIAGHAFLATATLGAAAGFHYYLWPVACVAVINPRMLPRQAAVIGFTLIALFAYLQLRYAALPYGFAYAEYLPLLLFFNVMAAALPLILAVVMVRQINESQERRLTEIANRDELTGLYNRRFGNDFLHQTFAASDRLARNYCIAMGDIDHFKAVNDRYGHEAGDQVLEDIAIALLGGFRRSDCLCRWGGEEFMIAFPDTTRETALAALERFRDRLASHYSRVDGERINVTMSFGLVSVRPGESVEAAIKRADHWLYEAKHQGRNRIVSDVHDTGADVLSHTG</sequence>
<dbReference type="InterPro" id="IPR050469">
    <property type="entry name" value="Diguanylate_Cyclase"/>
</dbReference>
<organism evidence="5 6">
    <name type="scientific">Marinobacter halodurans</name>
    <dbReference type="NCBI Taxonomy" id="2528979"/>
    <lineage>
        <taxon>Bacteria</taxon>
        <taxon>Pseudomonadati</taxon>
        <taxon>Pseudomonadota</taxon>
        <taxon>Gammaproteobacteria</taxon>
        <taxon>Pseudomonadales</taxon>
        <taxon>Marinobacteraceae</taxon>
        <taxon>Marinobacter</taxon>
    </lineage>
</organism>
<dbReference type="PANTHER" id="PTHR45138">
    <property type="entry name" value="REGULATORY COMPONENTS OF SENSORY TRANSDUCTION SYSTEM"/>
    <property type="match status" value="1"/>
</dbReference>
<feature type="domain" description="GGDEF" evidence="4">
    <location>
        <begin position="224"/>
        <end position="356"/>
    </location>
</feature>
<keyword evidence="3" id="KW-1133">Transmembrane helix</keyword>
<dbReference type="EC" id="2.7.7.65" evidence="1"/>
<protein>
    <recommendedName>
        <fullName evidence="1">diguanylate cyclase</fullName>
        <ecNumber evidence="1">2.7.7.65</ecNumber>
    </recommendedName>
</protein>
<evidence type="ECO:0000313" key="5">
    <source>
        <dbReference type="EMBL" id="TBW51254.1"/>
    </source>
</evidence>
<dbReference type="NCBIfam" id="TIGR00254">
    <property type="entry name" value="GGDEF"/>
    <property type="match status" value="1"/>
</dbReference>
<keyword evidence="3" id="KW-0472">Membrane</keyword>
<dbReference type="SMART" id="SM00267">
    <property type="entry name" value="GGDEF"/>
    <property type="match status" value="1"/>
</dbReference>
<dbReference type="InterPro" id="IPR000160">
    <property type="entry name" value="GGDEF_dom"/>
</dbReference>
<dbReference type="EMBL" id="SJDL01000031">
    <property type="protein sequence ID" value="TBW51254.1"/>
    <property type="molecule type" value="Genomic_DNA"/>
</dbReference>
<feature type="transmembrane region" description="Helical" evidence="3">
    <location>
        <begin position="21"/>
        <end position="48"/>
    </location>
</feature>
<feature type="transmembrane region" description="Helical" evidence="3">
    <location>
        <begin position="156"/>
        <end position="179"/>
    </location>
</feature>
<dbReference type="PANTHER" id="PTHR45138:SF9">
    <property type="entry name" value="DIGUANYLATE CYCLASE DGCM-RELATED"/>
    <property type="match status" value="1"/>
</dbReference>
<dbReference type="CDD" id="cd01949">
    <property type="entry name" value="GGDEF"/>
    <property type="match status" value="1"/>
</dbReference>
<accession>A0ABY1ZGK4</accession>
<gene>
    <name evidence="5" type="ORF">EZI54_17160</name>
</gene>
<dbReference type="InterPro" id="IPR043128">
    <property type="entry name" value="Rev_trsase/Diguanyl_cyclase"/>
</dbReference>
<name>A0ABY1ZGK4_9GAMM</name>
<dbReference type="Proteomes" id="UP000313645">
    <property type="component" value="Unassembled WGS sequence"/>
</dbReference>